<feature type="transmembrane region" description="Helical" evidence="2">
    <location>
        <begin position="134"/>
        <end position="154"/>
    </location>
</feature>
<evidence type="ECO:0000256" key="1">
    <source>
        <dbReference type="SAM" id="MobiDB-lite"/>
    </source>
</evidence>
<dbReference type="PANTHER" id="PTHR43751:SF3">
    <property type="entry name" value="SULFATASE N-TERMINAL DOMAIN-CONTAINING PROTEIN"/>
    <property type="match status" value="1"/>
</dbReference>
<dbReference type="InterPro" id="IPR052701">
    <property type="entry name" value="GAG_Ulvan_Degrading_Sulfatases"/>
</dbReference>
<evidence type="ECO:0000259" key="4">
    <source>
        <dbReference type="Pfam" id="PF00884"/>
    </source>
</evidence>
<dbReference type="AlphaFoldDB" id="A0A8E2E3D6"/>
<feature type="compositionally biased region" description="Basic and acidic residues" evidence="1">
    <location>
        <begin position="782"/>
        <end position="791"/>
    </location>
</feature>
<name>A0A8E2E3D6_9PEZI</name>
<dbReference type="InterPro" id="IPR000917">
    <property type="entry name" value="Sulfatase_N"/>
</dbReference>
<evidence type="ECO:0000256" key="3">
    <source>
        <dbReference type="SAM" id="SignalP"/>
    </source>
</evidence>
<protein>
    <submittedName>
        <fullName evidence="5">Alkaline phosphatase-like protein</fullName>
    </submittedName>
</protein>
<feature type="signal peptide" evidence="3">
    <location>
        <begin position="1"/>
        <end position="18"/>
    </location>
</feature>
<dbReference type="PANTHER" id="PTHR43751">
    <property type="entry name" value="SULFATASE"/>
    <property type="match status" value="1"/>
</dbReference>
<dbReference type="Pfam" id="PF00884">
    <property type="entry name" value="Sulfatase"/>
    <property type="match status" value="1"/>
</dbReference>
<evidence type="ECO:0000256" key="2">
    <source>
        <dbReference type="SAM" id="Phobius"/>
    </source>
</evidence>
<dbReference type="InterPro" id="IPR017850">
    <property type="entry name" value="Alkaline_phosphatase_core_sf"/>
</dbReference>
<organism evidence="5 6">
    <name type="scientific">Lepidopterella palustris CBS 459.81</name>
    <dbReference type="NCBI Taxonomy" id="1314670"/>
    <lineage>
        <taxon>Eukaryota</taxon>
        <taxon>Fungi</taxon>
        <taxon>Dikarya</taxon>
        <taxon>Ascomycota</taxon>
        <taxon>Pezizomycotina</taxon>
        <taxon>Dothideomycetes</taxon>
        <taxon>Pleosporomycetidae</taxon>
        <taxon>Mytilinidiales</taxon>
        <taxon>Argynnaceae</taxon>
        <taxon>Lepidopterella</taxon>
    </lineage>
</organism>
<evidence type="ECO:0000313" key="5">
    <source>
        <dbReference type="EMBL" id="OCK76651.1"/>
    </source>
</evidence>
<reference evidence="5 6" key="1">
    <citation type="journal article" date="2016" name="Nat. Commun.">
        <title>Ectomycorrhizal ecology is imprinted in the genome of the dominant symbiotic fungus Cenococcum geophilum.</title>
        <authorList>
            <consortium name="DOE Joint Genome Institute"/>
            <person name="Peter M."/>
            <person name="Kohler A."/>
            <person name="Ohm R.A."/>
            <person name="Kuo A."/>
            <person name="Krutzmann J."/>
            <person name="Morin E."/>
            <person name="Arend M."/>
            <person name="Barry K.W."/>
            <person name="Binder M."/>
            <person name="Choi C."/>
            <person name="Clum A."/>
            <person name="Copeland A."/>
            <person name="Grisel N."/>
            <person name="Haridas S."/>
            <person name="Kipfer T."/>
            <person name="LaButti K."/>
            <person name="Lindquist E."/>
            <person name="Lipzen A."/>
            <person name="Maire R."/>
            <person name="Meier B."/>
            <person name="Mihaltcheva S."/>
            <person name="Molinier V."/>
            <person name="Murat C."/>
            <person name="Poggeler S."/>
            <person name="Quandt C.A."/>
            <person name="Sperisen C."/>
            <person name="Tritt A."/>
            <person name="Tisserant E."/>
            <person name="Crous P.W."/>
            <person name="Henrissat B."/>
            <person name="Nehls U."/>
            <person name="Egli S."/>
            <person name="Spatafora J.W."/>
            <person name="Grigoriev I.V."/>
            <person name="Martin F.M."/>
        </authorList>
    </citation>
    <scope>NUCLEOTIDE SEQUENCE [LARGE SCALE GENOMIC DNA]</scope>
    <source>
        <strain evidence="5 6">CBS 459.81</strain>
    </source>
</reference>
<evidence type="ECO:0000313" key="6">
    <source>
        <dbReference type="Proteomes" id="UP000250266"/>
    </source>
</evidence>
<dbReference type="SUPFAM" id="SSF53649">
    <property type="entry name" value="Alkaline phosphatase-like"/>
    <property type="match status" value="1"/>
</dbReference>
<dbReference type="Proteomes" id="UP000250266">
    <property type="component" value="Unassembled WGS sequence"/>
</dbReference>
<keyword evidence="2" id="KW-1133">Transmembrane helix</keyword>
<feature type="chain" id="PRO_5034187698" evidence="3">
    <location>
        <begin position="19"/>
        <end position="806"/>
    </location>
</feature>
<feature type="domain" description="Sulfatase N-terminal" evidence="4">
    <location>
        <begin position="496"/>
        <end position="646"/>
    </location>
</feature>
<keyword evidence="6" id="KW-1185">Reference proteome</keyword>
<feature type="region of interest" description="Disordered" evidence="1">
    <location>
        <begin position="782"/>
        <end position="806"/>
    </location>
</feature>
<dbReference type="Gene3D" id="3.40.720.10">
    <property type="entry name" value="Alkaline Phosphatase, subunit A"/>
    <property type="match status" value="1"/>
</dbReference>
<keyword evidence="2" id="KW-0472">Membrane</keyword>
<sequence length="806" mass="91773">MSRRLLAALLTFVTSILSACQISFYCETGGEIQWMAAGSLAADPAGIHLLMSGLPTFTVAFVTYCGVAWLVTPWFYDIVDSFLGGLSDAFKQVRHRPSVKRGNYQSIPDDSEVESVLSDSEFLEKTPAVSIRRAMVKLMAVVMATLTCVVLQIVRPTTPPYDHMSGSLPFVFLQSLVVSPSNAEFCLPHPSRPVDFPFSEVFSNISLEPAHENFPGWMPQSEECLKKEHDKHHRHRPHHHHHQFYDPKCDPMKITNLDQDFLAPLKDALNSQRPSIKHVVLLTLESTRKDMFPFRKDSQIYKNIASSYDNIEDIASLDSRISRLTPVSEILTGESSGFEVSQKEEKREPSWKSRFNNTFGGINVHDVMTGSDFTFKSLLGSHCGVEPLPVDFTEETKGRIYQPCIPQILDTFNKQQEDASNAKVQRTHASPESDYLSSPWESVLMQSITDQFDSQDMLDDHMGFRHVVTKETLLDPTSKYFPPKEPESNYFGFPEPEILPYLRDLFTDAERDNRRLFLSHVTSTTHHPFNTPESWKEREDYLAKQKWRPEDPLNGYLNTIKYQDEWIGTIFNLLEEVGILDQTLVVIVGDHGMAFDATDGSSSTYQNGHISNFRVPLLFLHPSIPRVQLSAKTTSLAIVPTILDLLIHTASLNTRNIETARYLIHQYQGQSLVRKFVPSKDGGRQLWYFGMINPGGSMMVVSSAATEYRLLLPLCSSSSFMFTDTGADPGEKDPIVEWTLENMVKTVRDMKGEEAAEWTMQAEKLGRWWFWEQRERWNYHKAARSTDRSAEDSQGGQIKKEHWWDT</sequence>
<proteinExistence type="predicted"/>
<keyword evidence="3" id="KW-0732">Signal</keyword>
<keyword evidence="2" id="KW-0812">Transmembrane</keyword>
<dbReference type="OrthoDB" id="103349at2759"/>
<feature type="transmembrane region" description="Helical" evidence="2">
    <location>
        <begin position="46"/>
        <end position="71"/>
    </location>
</feature>
<gene>
    <name evidence="5" type="ORF">K432DRAFT_385280</name>
</gene>
<dbReference type="EMBL" id="KV745192">
    <property type="protein sequence ID" value="OCK76651.1"/>
    <property type="molecule type" value="Genomic_DNA"/>
</dbReference>
<accession>A0A8E2E3D6</accession>
<dbReference type="PROSITE" id="PS51257">
    <property type="entry name" value="PROKAR_LIPOPROTEIN"/>
    <property type="match status" value="1"/>
</dbReference>
<feature type="region of interest" description="Disordered" evidence="1">
    <location>
        <begin position="416"/>
        <end position="435"/>
    </location>
</feature>